<reference evidence="1" key="1">
    <citation type="submission" date="2018-08" db="EMBL/GenBank/DDBJ databases">
        <authorList>
            <consortium name="PulseNet: The National Subtyping Network for Foodborne Disease Surveillance"/>
            <person name="Tarr C.L."/>
            <person name="Trees E."/>
            <person name="Katz L.S."/>
            <person name="Carleton-Romer H.A."/>
            <person name="Stroika S."/>
            <person name="Kucerova Z."/>
            <person name="Roache K.F."/>
            <person name="Sabol A.L."/>
            <person name="Besser J."/>
            <person name="Gerner-Smidt P."/>
        </authorList>
    </citation>
    <scope>NUCLEOTIDE SEQUENCE</scope>
    <source>
        <strain evidence="1">PNUSAS047646</strain>
    </source>
</reference>
<dbReference type="EMBL" id="AAGJNC010000006">
    <property type="protein sequence ID" value="EBO7530679.1"/>
    <property type="molecule type" value="Genomic_DNA"/>
</dbReference>
<dbReference type="AlphaFoldDB" id="A0A5U1M020"/>
<organism evidence="1">
    <name type="scientific">Salmonella enterica</name>
    <name type="common">Salmonella choleraesuis</name>
    <dbReference type="NCBI Taxonomy" id="28901"/>
    <lineage>
        <taxon>Bacteria</taxon>
        <taxon>Pseudomonadati</taxon>
        <taxon>Pseudomonadota</taxon>
        <taxon>Gammaproteobacteria</taxon>
        <taxon>Enterobacterales</taxon>
        <taxon>Enterobacteriaceae</taxon>
        <taxon>Salmonella</taxon>
    </lineage>
</organism>
<name>A0A5U1M020_SALER</name>
<protein>
    <submittedName>
        <fullName evidence="1">Uncharacterized protein</fullName>
    </submittedName>
</protein>
<comment type="caution">
    <text evidence="1">The sequence shown here is derived from an EMBL/GenBank/DDBJ whole genome shotgun (WGS) entry which is preliminary data.</text>
</comment>
<evidence type="ECO:0000313" key="1">
    <source>
        <dbReference type="EMBL" id="EBO7530679.1"/>
    </source>
</evidence>
<proteinExistence type="predicted"/>
<sequence>MENKTANGMYVLRGEMKKGLIAELVKAYDQLTQESEKLKILGLRYNTPRRIVYGFMYEVAALTVKEIMFKTEGGFYIPQDDFESSDDIDSLAKEIIDVIDCNGAFLERLIKE</sequence>
<accession>A0A5U1M020</accession>
<gene>
    <name evidence="1" type="ORF">D0610_12015</name>
</gene>